<keyword evidence="4" id="KW-0665">Pyrimidine biosynthesis</keyword>
<proteinExistence type="inferred from homology"/>
<dbReference type="InterPro" id="IPR018089">
    <property type="entry name" value="OMPdecase_AS"/>
</dbReference>
<dbReference type="Pfam" id="PF00215">
    <property type="entry name" value="OMPdecase"/>
    <property type="match status" value="1"/>
</dbReference>
<keyword evidence="5" id="KW-0456">Lyase</keyword>
<dbReference type="InterPro" id="IPR011995">
    <property type="entry name" value="OMPdecase_type-2"/>
</dbReference>
<dbReference type="EMBL" id="MGAQ01000015">
    <property type="protein sequence ID" value="OGK50544.1"/>
    <property type="molecule type" value="Genomic_DNA"/>
</dbReference>
<dbReference type="CDD" id="cd04725">
    <property type="entry name" value="OMP_decarboxylase_like"/>
    <property type="match status" value="1"/>
</dbReference>
<dbReference type="Gene3D" id="3.20.20.70">
    <property type="entry name" value="Aldolase class I"/>
    <property type="match status" value="1"/>
</dbReference>
<reference evidence="9 10" key="1">
    <citation type="journal article" date="2016" name="Nat. Commun.">
        <title>Thousands of microbial genomes shed light on interconnected biogeochemical processes in an aquifer system.</title>
        <authorList>
            <person name="Anantharaman K."/>
            <person name="Brown C.T."/>
            <person name="Hug L.A."/>
            <person name="Sharon I."/>
            <person name="Castelle C.J."/>
            <person name="Probst A.J."/>
            <person name="Thomas B.C."/>
            <person name="Singh A."/>
            <person name="Wilkins M.J."/>
            <person name="Karaoz U."/>
            <person name="Brodie E.L."/>
            <person name="Williams K.H."/>
            <person name="Hubbard S.S."/>
            <person name="Banfield J.F."/>
        </authorList>
    </citation>
    <scope>NUCLEOTIDE SEQUENCE [LARGE SCALE GENOMIC DNA]</scope>
</reference>
<keyword evidence="3" id="KW-0210">Decarboxylase</keyword>
<comment type="similarity">
    <text evidence="2">Belongs to the OMP decarboxylase family. Type 2 subfamily.</text>
</comment>
<comment type="pathway">
    <text evidence="1">Pyrimidine metabolism; UMP biosynthesis via de novo pathway; UMP from orotate: step 2/2.</text>
</comment>
<organism evidence="9 10">
    <name type="scientific">Candidatus Roizmanbacteria bacterium RIFCSPLOWO2_01_FULL_40_42</name>
    <dbReference type="NCBI Taxonomy" id="1802066"/>
    <lineage>
        <taxon>Bacteria</taxon>
        <taxon>Candidatus Roizmaniibacteriota</taxon>
    </lineage>
</organism>
<name>A0A1F7J4K0_9BACT</name>
<dbReference type="InterPro" id="IPR001754">
    <property type="entry name" value="OMPdeCOase_dom"/>
</dbReference>
<dbReference type="EC" id="4.1.1.23" evidence="7"/>
<evidence type="ECO:0000256" key="1">
    <source>
        <dbReference type="ARBA" id="ARBA00004861"/>
    </source>
</evidence>
<evidence type="ECO:0000256" key="6">
    <source>
        <dbReference type="ARBA" id="ARBA00049157"/>
    </source>
</evidence>
<dbReference type="PROSITE" id="PS00156">
    <property type="entry name" value="OMPDECASE"/>
    <property type="match status" value="1"/>
</dbReference>
<dbReference type="PANTHER" id="PTHR43375">
    <property type="entry name" value="OROTIDINE 5'-PHOSPHATE DECARBOXYLASE"/>
    <property type="match status" value="1"/>
</dbReference>
<comment type="caution">
    <text evidence="9">The sequence shown here is derived from an EMBL/GenBank/DDBJ whole genome shotgun (WGS) entry which is preliminary data.</text>
</comment>
<dbReference type="UniPathway" id="UPA00070">
    <property type="reaction ID" value="UER00120"/>
</dbReference>
<evidence type="ECO:0000256" key="2">
    <source>
        <dbReference type="ARBA" id="ARBA00008847"/>
    </source>
</evidence>
<dbReference type="Proteomes" id="UP000178558">
    <property type="component" value="Unassembled WGS sequence"/>
</dbReference>
<dbReference type="NCBIfam" id="TIGR02127">
    <property type="entry name" value="pyrF_sub2"/>
    <property type="match status" value="1"/>
</dbReference>
<dbReference type="InterPro" id="IPR013785">
    <property type="entry name" value="Aldolase_TIM"/>
</dbReference>
<sequence>MNFQQKLKKIVKKNNSLVCLGLDPEIEKIPSIFRKRRNPLFSFNKEIIDSTYFLVGAYKPNIAFYEAYGLEGLKELKLTMTYLQEKYSEVPVILDAKRGDIGNTAKMYAKAVFEYWNADAVTVYPHLGLDSLLPFFAYKDKLTILLIKTSNPDSKVFQDMKTNGEPYYYALAKKISKWNYKNYGIFVGATYPKELKAIRKLFPDKSMLSAGLGAQKAAIGEAVKAGIDKNGENIVFNASRSILYASSGKDFAKAAQKETKKLKELINSFRR</sequence>
<dbReference type="GO" id="GO:0006207">
    <property type="term" value="P:'de novo' pyrimidine nucleobase biosynthetic process"/>
    <property type="evidence" value="ECO:0007669"/>
    <property type="project" value="InterPro"/>
</dbReference>
<feature type="domain" description="Orotidine 5'-phosphate decarboxylase" evidence="8">
    <location>
        <begin position="17"/>
        <end position="255"/>
    </location>
</feature>
<dbReference type="SUPFAM" id="SSF51366">
    <property type="entry name" value="Ribulose-phoshate binding barrel"/>
    <property type="match status" value="1"/>
</dbReference>
<dbReference type="SMART" id="SM00934">
    <property type="entry name" value="OMPdecase"/>
    <property type="match status" value="1"/>
</dbReference>
<gene>
    <name evidence="9" type="ORF">A3B50_02050</name>
</gene>
<dbReference type="InterPro" id="IPR011060">
    <property type="entry name" value="RibuloseP-bd_barrel"/>
</dbReference>
<dbReference type="GO" id="GO:0004590">
    <property type="term" value="F:orotidine-5'-phosphate decarboxylase activity"/>
    <property type="evidence" value="ECO:0007669"/>
    <property type="project" value="UniProtKB-UniRule"/>
</dbReference>
<accession>A0A1F7J4K0</accession>
<evidence type="ECO:0000313" key="9">
    <source>
        <dbReference type="EMBL" id="OGK50544.1"/>
    </source>
</evidence>
<comment type="catalytic activity">
    <reaction evidence="6">
        <text>orotidine 5'-phosphate + H(+) = UMP + CO2</text>
        <dbReference type="Rhea" id="RHEA:11596"/>
        <dbReference type="ChEBI" id="CHEBI:15378"/>
        <dbReference type="ChEBI" id="CHEBI:16526"/>
        <dbReference type="ChEBI" id="CHEBI:57538"/>
        <dbReference type="ChEBI" id="CHEBI:57865"/>
        <dbReference type="EC" id="4.1.1.23"/>
    </reaction>
</comment>
<evidence type="ECO:0000313" key="10">
    <source>
        <dbReference type="Proteomes" id="UP000178558"/>
    </source>
</evidence>
<evidence type="ECO:0000256" key="5">
    <source>
        <dbReference type="ARBA" id="ARBA00023239"/>
    </source>
</evidence>
<dbReference type="GO" id="GO:0044205">
    <property type="term" value="P:'de novo' UMP biosynthetic process"/>
    <property type="evidence" value="ECO:0007669"/>
    <property type="project" value="UniProtKB-UniPathway"/>
</dbReference>
<dbReference type="PANTHER" id="PTHR43375:SF1">
    <property type="entry name" value="OROTIDINE 5'-PHOSPHATE DECARBOXYLASE"/>
    <property type="match status" value="1"/>
</dbReference>
<dbReference type="AlphaFoldDB" id="A0A1F7J4K0"/>
<evidence type="ECO:0000259" key="8">
    <source>
        <dbReference type="SMART" id="SM00934"/>
    </source>
</evidence>
<evidence type="ECO:0000256" key="3">
    <source>
        <dbReference type="ARBA" id="ARBA00022793"/>
    </source>
</evidence>
<protein>
    <recommendedName>
        <fullName evidence="7">Orotidine-5'-phosphate decarboxylase</fullName>
        <ecNumber evidence="7">4.1.1.23</ecNumber>
    </recommendedName>
</protein>
<evidence type="ECO:0000256" key="4">
    <source>
        <dbReference type="ARBA" id="ARBA00022975"/>
    </source>
</evidence>
<evidence type="ECO:0000256" key="7">
    <source>
        <dbReference type="NCBIfam" id="TIGR02127"/>
    </source>
</evidence>